<evidence type="ECO:0000256" key="1">
    <source>
        <dbReference type="SAM" id="MobiDB-lite"/>
    </source>
</evidence>
<evidence type="ECO:0000313" key="3">
    <source>
        <dbReference type="Proteomes" id="UP000218231"/>
    </source>
</evidence>
<name>A0A2A2LI41_9BILA</name>
<gene>
    <name evidence="2" type="ORF">WR25_09127</name>
</gene>
<evidence type="ECO:0000313" key="2">
    <source>
        <dbReference type="EMBL" id="PAV85872.1"/>
    </source>
</evidence>
<dbReference type="EMBL" id="LIAE01006717">
    <property type="protein sequence ID" value="PAV85872.1"/>
    <property type="molecule type" value="Genomic_DNA"/>
</dbReference>
<protein>
    <recommendedName>
        <fullName evidence="4">IBB domain-containing protein</fullName>
    </recommendedName>
</protein>
<feature type="compositionally biased region" description="Basic and acidic residues" evidence="1">
    <location>
        <begin position="24"/>
        <end position="36"/>
    </location>
</feature>
<keyword evidence="3" id="KW-1185">Reference proteome</keyword>
<accession>A0A2A2LI41</accession>
<sequence>MDGRTSAQMGKNGPRKMFVWNENEEIRKRKEREKSEKRKKPVSRARTESRNRKGEIEIRRIELLRQGMKYGVDRQGMLEDWDWIQKGIIDFGILENAMKTQ</sequence>
<organism evidence="2 3">
    <name type="scientific">Diploscapter pachys</name>
    <dbReference type="NCBI Taxonomy" id="2018661"/>
    <lineage>
        <taxon>Eukaryota</taxon>
        <taxon>Metazoa</taxon>
        <taxon>Ecdysozoa</taxon>
        <taxon>Nematoda</taxon>
        <taxon>Chromadorea</taxon>
        <taxon>Rhabditida</taxon>
        <taxon>Rhabditina</taxon>
        <taxon>Rhabditomorpha</taxon>
        <taxon>Rhabditoidea</taxon>
        <taxon>Rhabditidae</taxon>
        <taxon>Diploscapter</taxon>
    </lineage>
</organism>
<dbReference type="Proteomes" id="UP000218231">
    <property type="component" value="Unassembled WGS sequence"/>
</dbReference>
<reference evidence="2 3" key="1">
    <citation type="journal article" date="2017" name="Curr. Biol.">
        <title>Genome architecture and evolution of a unichromosomal asexual nematode.</title>
        <authorList>
            <person name="Fradin H."/>
            <person name="Zegar C."/>
            <person name="Gutwein M."/>
            <person name="Lucas J."/>
            <person name="Kovtun M."/>
            <person name="Corcoran D."/>
            <person name="Baugh L.R."/>
            <person name="Kiontke K."/>
            <person name="Gunsalus K."/>
            <person name="Fitch D.H."/>
            <person name="Piano F."/>
        </authorList>
    </citation>
    <scope>NUCLEOTIDE SEQUENCE [LARGE SCALE GENOMIC DNA]</scope>
    <source>
        <strain evidence="2">PF1309</strain>
    </source>
</reference>
<evidence type="ECO:0008006" key="4">
    <source>
        <dbReference type="Google" id="ProtNLM"/>
    </source>
</evidence>
<feature type="region of interest" description="Disordered" evidence="1">
    <location>
        <begin position="1"/>
        <end position="52"/>
    </location>
</feature>
<proteinExistence type="predicted"/>
<dbReference type="AlphaFoldDB" id="A0A2A2LI41"/>
<comment type="caution">
    <text evidence="2">The sequence shown here is derived from an EMBL/GenBank/DDBJ whole genome shotgun (WGS) entry which is preliminary data.</text>
</comment>